<evidence type="ECO:0000259" key="7">
    <source>
        <dbReference type="SMART" id="SM00849"/>
    </source>
</evidence>
<dbReference type="Pfam" id="PF13567">
    <property type="entry name" value="DUF4131"/>
    <property type="match status" value="1"/>
</dbReference>
<dbReference type="Gene3D" id="3.60.15.10">
    <property type="entry name" value="Ribonuclease Z/Hydroxyacylglutathione hydrolase-like"/>
    <property type="match status" value="1"/>
</dbReference>
<dbReference type="Proteomes" id="UP000054618">
    <property type="component" value="Unassembled WGS sequence"/>
</dbReference>
<sequence>MEILCFYAGIAFFYTHSPYAVLFMLIGLLFKASRWVLLWFIAAILWSLIHQCWVAEQGVPNTGLIAKATVRGKVVSIPSVSEEKAQFQFLISELDGKKASAYAMLSCYQHCPEITTGQHWQFEVKLKKPQPPGNPGGINYRQSLQARHIHWTGYLKNKNHKLLRDESKSSSVLNLRFYLSELIQKYLNDPVSAGIIQALTLGVTNHIAKSEWELFRRTGTTHLMVISGAHIGLVAGLIYSLCRWVWTRFPGLCLYRPAQQAGSIGGILAALVYSLLAGFAVPAQRSLIACTLMLSKNFGRQRFTGWQTWRYALLIVLLIEPHAVLLPGFYLSFIAVATLISTSQRISHLRGLKKMMALQIACLLGLMPLTLFWFSYGAINGLLANLIAIPLVGYAIVPLGLLGVLLLLCFKTAVVLWPVISVIHLLMWYLHAINSLAWMNFEFGLNNILQLFALSLGVSLAVFLPDKKLILALSLFIVCTLFPSYPKVKEGDFILDVLDVGQGLSVVLRTANHILVYDTGMKFYHGSDMAEIAINPYLRTIGINKIDKVVISHPDLDHRGGLPSLEKRFPVAELIVDNVEFYKRGKNCHLYPDWEWDGIHFHFFPIQQTFRDKNNSSCVLQISSRNRTILLTGDIEKRAENYLTETYGKHLAADLLVVAHHGSKTSSTKEFIEQVQPRFAVISAGFDNRYHFPHPQTLLTLKKADVIIYNTINCGMLEWTETAMPVCYRKEEL</sequence>
<dbReference type="InterPro" id="IPR052159">
    <property type="entry name" value="Competence_DNA_uptake"/>
</dbReference>
<dbReference type="Pfam" id="PF00753">
    <property type="entry name" value="Lactamase_B"/>
    <property type="match status" value="1"/>
</dbReference>
<feature type="transmembrane region" description="Helical" evidence="6">
    <location>
        <begin position="7"/>
        <end position="30"/>
    </location>
</feature>
<feature type="transmembrane region" description="Helical" evidence="6">
    <location>
        <begin position="443"/>
        <end position="464"/>
    </location>
</feature>
<dbReference type="InterPro" id="IPR035681">
    <property type="entry name" value="ComA-like_MBL"/>
</dbReference>
<dbReference type="SUPFAM" id="SSF56281">
    <property type="entry name" value="Metallo-hydrolase/oxidoreductase"/>
    <property type="match status" value="1"/>
</dbReference>
<comment type="caution">
    <text evidence="8">The sequence shown here is derived from an EMBL/GenBank/DDBJ whole genome shotgun (WGS) entry which is preliminary data.</text>
</comment>
<evidence type="ECO:0000256" key="3">
    <source>
        <dbReference type="ARBA" id="ARBA00022692"/>
    </source>
</evidence>
<feature type="transmembrane region" description="Helical" evidence="6">
    <location>
        <begin position="325"/>
        <end position="343"/>
    </location>
</feature>
<dbReference type="InterPro" id="IPR036866">
    <property type="entry name" value="RibonucZ/Hydroxyglut_hydro"/>
</dbReference>
<name>A0A0W0XLV1_9GAMM</name>
<feature type="domain" description="Metallo-beta-lactamase" evidence="7">
    <location>
        <begin position="502"/>
        <end position="686"/>
    </location>
</feature>
<evidence type="ECO:0000313" key="8">
    <source>
        <dbReference type="EMBL" id="KTD45502.1"/>
    </source>
</evidence>
<organism evidence="8 9">
    <name type="scientific">Legionella quinlivanii</name>
    <dbReference type="NCBI Taxonomy" id="45073"/>
    <lineage>
        <taxon>Bacteria</taxon>
        <taxon>Pseudomonadati</taxon>
        <taxon>Pseudomonadota</taxon>
        <taxon>Gammaproteobacteria</taxon>
        <taxon>Legionellales</taxon>
        <taxon>Legionellaceae</taxon>
        <taxon>Legionella</taxon>
    </lineage>
</organism>
<evidence type="ECO:0000256" key="6">
    <source>
        <dbReference type="SAM" id="Phobius"/>
    </source>
</evidence>
<accession>A0A0W0XLV1</accession>
<dbReference type="PATRIC" id="fig|45073.5.peg.3153"/>
<dbReference type="SMART" id="SM00849">
    <property type="entry name" value="Lactamase_B"/>
    <property type="match status" value="1"/>
</dbReference>
<comment type="subcellular location">
    <subcellularLocation>
        <location evidence="1">Cell membrane</location>
        <topology evidence="1">Multi-pass membrane protein</topology>
    </subcellularLocation>
</comment>
<evidence type="ECO:0000256" key="1">
    <source>
        <dbReference type="ARBA" id="ARBA00004651"/>
    </source>
</evidence>
<gene>
    <name evidence="8" type="primary">comA</name>
    <name evidence="8" type="ORF">Lqui_2973</name>
</gene>
<dbReference type="OrthoDB" id="9761531at2"/>
<keyword evidence="5 6" id="KW-0472">Membrane</keyword>
<proteinExistence type="predicted"/>
<dbReference type="InterPro" id="IPR004797">
    <property type="entry name" value="Competence_ComEC/Rec2"/>
</dbReference>
<evidence type="ECO:0000256" key="4">
    <source>
        <dbReference type="ARBA" id="ARBA00022989"/>
    </source>
</evidence>
<feature type="transmembrane region" description="Helical" evidence="6">
    <location>
        <begin position="355"/>
        <end position="376"/>
    </location>
</feature>
<dbReference type="Pfam" id="PF03772">
    <property type="entry name" value="Competence"/>
    <property type="match status" value="1"/>
</dbReference>
<dbReference type="PANTHER" id="PTHR30619:SF1">
    <property type="entry name" value="RECOMBINATION PROTEIN 2"/>
    <property type="match status" value="1"/>
</dbReference>
<feature type="transmembrane region" description="Helical" evidence="6">
    <location>
        <begin position="382"/>
        <end position="407"/>
    </location>
</feature>
<feature type="transmembrane region" description="Helical" evidence="6">
    <location>
        <begin position="36"/>
        <end position="55"/>
    </location>
</feature>
<dbReference type="NCBIfam" id="TIGR00360">
    <property type="entry name" value="ComEC_N-term"/>
    <property type="match status" value="1"/>
</dbReference>
<dbReference type="RefSeq" id="WP_058509019.1">
    <property type="nucleotide sequence ID" value="NZ_CAAAIK010000033.1"/>
</dbReference>
<feature type="transmembrane region" description="Helical" evidence="6">
    <location>
        <begin position="223"/>
        <end position="241"/>
    </location>
</feature>
<dbReference type="InterPro" id="IPR025405">
    <property type="entry name" value="DUF4131"/>
</dbReference>
<dbReference type="InterPro" id="IPR001279">
    <property type="entry name" value="Metallo-B-lactamas"/>
</dbReference>
<protein>
    <submittedName>
        <fullName evidence="8">DNA uptake/competence protein ComA</fullName>
    </submittedName>
</protein>
<dbReference type="NCBIfam" id="TIGR00361">
    <property type="entry name" value="ComEC_Rec2"/>
    <property type="match status" value="1"/>
</dbReference>
<dbReference type="CDD" id="cd07731">
    <property type="entry name" value="ComA-like_MBL-fold"/>
    <property type="match status" value="1"/>
</dbReference>
<evidence type="ECO:0000256" key="5">
    <source>
        <dbReference type="ARBA" id="ARBA00023136"/>
    </source>
</evidence>
<dbReference type="AlphaFoldDB" id="A0A0W0XLV1"/>
<dbReference type="STRING" id="45073.Lqui_2973"/>
<evidence type="ECO:0000256" key="2">
    <source>
        <dbReference type="ARBA" id="ARBA00022475"/>
    </source>
</evidence>
<evidence type="ECO:0000313" key="9">
    <source>
        <dbReference type="Proteomes" id="UP000054618"/>
    </source>
</evidence>
<dbReference type="EMBL" id="LNYS01000025">
    <property type="protein sequence ID" value="KTD45502.1"/>
    <property type="molecule type" value="Genomic_DNA"/>
</dbReference>
<dbReference type="InterPro" id="IPR004477">
    <property type="entry name" value="ComEC_N"/>
</dbReference>
<dbReference type="PANTHER" id="PTHR30619">
    <property type="entry name" value="DNA INTERNALIZATION/COMPETENCE PROTEIN COMEC/REC2"/>
    <property type="match status" value="1"/>
</dbReference>
<reference evidence="8 9" key="1">
    <citation type="submission" date="2015-11" db="EMBL/GenBank/DDBJ databases">
        <title>Genomic analysis of 38 Legionella species identifies large and diverse effector repertoires.</title>
        <authorList>
            <person name="Burstein D."/>
            <person name="Amaro F."/>
            <person name="Zusman T."/>
            <person name="Lifshitz Z."/>
            <person name="Cohen O."/>
            <person name="Gilbert J.A."/>
            <person name="Pupko T."/>
            <person name="Shuman H.A."/>
            <person name="Segal G."/>
        </authorList>
    </citation>
    <scope>NUCLEOTIDE SEQUENCE [LARGE SCALE GENOMIC DNA]</scope>
    <source>
        <strain evidence="8 9">CDC#1442-AUS-E</strain>
    </source>
</reference>
<keyword evidence="2" id="KW-1003">Cell membrane</keyword>
<keyword evidence="3 6" id="KW-0812">Transmembrane</keyword>
<dbReference type="GO" id="GO:0005886">
    <property type="term" value="C:plasma membrane"/>
    <property type="evidence" value="ECO:0007669"/>
    <property type="project" value="UniProtKB-SubCell"/>
</dbReference>
<feature type="transmembrane region" description="Helical" evidence="6">
    <location>
        <begin position="261"/>
        <end position="282"/>
    </location>
</feature>
<keyword evidence="9" id="KW-1185">Reference proteome</keyword>
<dbReference type="GO" id="GO:0030420">
    <property type="term" value="P:establishment of competence for transformation"/>
    <property type="evidence" value="ECO:0007669"/>
    <property type="project" value="InterPro"/>
</dbReference>
<keyword evidence="4 6" id="KW-1133">Transmembrane helix</keyword>
<feature type="transmembrane region" description="Helical" evidence="6">
    <location>
        <begin position="414"/>
        <end position="431"/>
    </location>
</feature>